<feature type="compositionally biased region" description="Basic and acidic residues" evidence="1">
    <location>
        <begin position="39"/>
        <end position="69"/>
    </location>
</feature>
<accession>A0A8H6MC20</accession>
<feature type="compositionally biased region" description="Basic and acidic residues" evidence="1">
    <location>
        <begin position="155"/>
        <end position="165"/>
    </location>
</feature>
<dbReference type="Proteomes" id="UP000521943">
    <property type="component" value="Unassembled WGS sequence"/>
</dbReference>
<keyword evidence="3" id="KW-1185">Reference proteome</keyword>
<feature type="compositionally biased region" description="Basic and acidic residues" evidence="1">
    <location>
        <begin position="118"/>
        <end position="137"/>
    </location>
</feature>
<sequence length="165" mass="18642">MSTFIKNTSPTIAKRIEKDIANEAVKEDKSVKHALKELAHLEKQDNKAHKKVDKGTRALGKADQKEESTLHALNKQTKRHDDAVVELSCRSRELEALKAQEAKLDAALAQKKIIVEDAIKQKDMHEQDRLRRLEEAGGFRNANNTTMPEAPNADSEEHPDPRQLH</sequence>
<evidence type="ECO:0000256" key="1">
    <source>
        <dbReference type="SAM" id="MobiDB-lite"/>
    </source>
</evidence>
<dbReference type="OrthoDB" id="3364747at2759"/>
<gene>
    <name evidence="2" type="ORF">DFP72DRAFT_571416</name>
</gene>
<feature type="region of interest" description="Disordered" evidence="1">
    <location>
        <begin position="39"/>
        <end position="81"/>
    </location>
</feature>
<feature type="region of interest" description="Disordered" evidence="1">
    <location>
        <begin position="118"/>
        <end position="165"/>
    </location>
</feature>
<organism evidence="2 3">
    <name type="scientific">Ephemerocybe angulata</name>
    <dbReference type="NCBI Taxonomy" id="980116"/>
    <lineage>
        <taxon>Eukaryota</taxon>
        <taxon>Fungi</taxon>
        <taxon>Dikarya</taxon>
        <taxon>Basidiomycota</taxon>
        <taxon>Agaricomycotina</taxon>
        <taxon>Agaricomycetes</taxon>
        <taxon>Agaricomycetidae</taxon>
        <taxon>Agaricales</taxon>
        <taxon>Agaricineae</taxon>
        <taxon>Psathyrellaceae</taxon>
        <taxon>Ephemerocybe</taxon>
    </lineage>
</organism>
<name>A0A8H6MC20_9AGAR</name>
<reference evidence="2 3" key="1">
    <citation type="submission" date="2020-07" db="EMBL/GenBank/DDBJ databases">
        <title>Comparative genomics of pyrophilous fungi reveals a link between fire events and developmental genes.</title>
        <authorList>
            <consortium name="DOE Joint Genome Institute"/>
            <person name="Steindorff A.S."/>
            <person name="Carver A."/>
            <person name="Calhoun S."/>
            <person name="Stillman K."/>
            <person name="Liu H."/>
            <person name="Lipzen A."/>
            <person name="Pangilinan J."/>
            <person name="Labutti K."/>
            <person name="Bruns T.D."/>
            <person name="Grigoriev I.V."/>
        </authorList>
    </citation>
    <scope>NUCLEOTIDE SEQUENCE [LARGE SCALE GENOMIC DNA]</scope>
    <source>
        <strain evidence="2 3">CBS 144469</strain>
    </source>
</reference>
<dbReference type="EMBL" id="JACGCI010000007">
    <property type="protein sequence ID" value="KAF6762905.1"/>
    <property type="molecule type" value="Genomic_DNA"/>
</dbReference>
<proteinExistence type="predicted"/>
<protein>
    <submittedName>
        <fullName evidence="2">Uncharacterized protein</fullName>
    </submittedName>
</protein>
<evidence type="ECO:0000313" key="2">
    <source>
        <dbReference type="EMBL" id="KAF6762905.1"/>
    </source>
</evidence>
<dbReference type="AlphaFoldDB" id="A0A8H6MC20"/>
<evidence type="ECO:0000313" key="3">
    <source>
        <dbReference type="Proteomes" id="UP000521943"/>
    </source>
</evidence>
<comment type="caution">
    <text evidence="2">The sequence shown here is derived from an EMBL/GenBank/DDBJ whole genome shotgun (WGS) entry which is preliminary data.</text>
</comment>